<evidence type="ECO:0000313" key="2">
    <source>
        <dbReference type="Proteomes" id="UP001148629"/>
    </source>
</evidence>
<name>A0ACC1RJK9_9HYPO</name>
<proteinExistence type="predicted"/>
<sequence>MPITGANRLCFFSSPSTIVAAVVVVVAMGLGQPATEIGVMAEAALLEVGGGHVIPAFGPGQDRGLPRAEPKPAGGHTFVGTGSDVLGTFLRVSCNAPSSVDGNSLSFISIAVGPGPWGTKLTADVPELFEVLVAQPPGPRQLCLWLGARVVLVYGEDGRCSWQWAYRRFTALPGTQFITRTGDEGVISELIQSLRRRITGLDITKQVRHIQSPLYVGCSNDLRERVLSSSRQLRTRNRPLCLTVSVLKALNLEVEVVVRVVVRTWEPVQLSLAERLVATLAGSLLCWSGFNTTQAGATPGAAPT</sequence>
<reference evidence="1" key="1">
    <citation type="submission" date="2022-08" db="EMBL/GenBank/DDBJ databases">
        <title>Genome Sequence of Fusarium decemcellulare.</title>
        <authorList>
            <person name="Buettner E."/>
        </authorList>
    </citation>
    <scope>NUCLEOTIDE SEQUENCE</scope>
    <source>
        <strain evidence="1">Babe19</strain>
    </source>
</reference>
<keyword evidence="2" id="KW-1185">Reference proteome</keyword>
<accession>A0ACC1RJK9</accession>
<organism evidence="1 2">
    <name type="scientific">Fusarium decemcellulare</name>
    <dbReference type="NCBI Taxonomy" id="57161"/>
    <lineage>
        <taxon>Eukaryota</taxon>
        <taxon>Fungi</taxon>
        <taxon>Dikarya</taxon>
        <taxon>Ascomycota</taxon>
        <taxon>Pezizomycotina</taxon>
        <taxon>Sordariomycetes</taxon>
        <taxon>Hypocreomycetidae</taxon>
        <taxon>Hypocreales</taxon>
        <taxon>Nectriaceae</taxon>
        <taxon>Fusarium</taxon>
        <taxon>Fusarium decemcellulare species complex</taxon>
    </lineage>
</organism>
<gene>
    <name evidence="1" type="ORF">NM208_g14411</name>
</gene>
<evidence type="ECO:0000313" key="1">
    <source>
        <dbReference type="EMBL" id="KAJ3518718.1"/>
    </source>
</evidence>
<protein>
    <submittedName>
        <fullName evidence="1">Uncharacterized protein</fullName>
    </submittedName>
</protein>
<dbReference type="Proteomes" id="UP001148629">
    <property type="component" value="Unassembled WGS sequence"/>
</dbReference>
<comment type="caution">
    <text evidence="1">The sequence shown here is derived from an EMBL/GenBank/DDBJ whole genome shotgun (WGS) entry which is preliminary data.</text>
</comment>
<dbReference type="EMBL" id="JANRMS010003348">
    <property type="protein sequence ID" value="KAJ3518718.1"/>
    <property type="molecule type" value="Genomic_DNA"/>
</dbReference>